<dbReference type="InterPro" id="IPR011990">
    <property type="entry name" value="TPR-like_helical_dom_sf"/>
</dbReference>
<gene>
    <name evidence="1" type="ORF">OCTVUL_1B011729</name>
</gene>
<proteinExistence type="predicted"/>
<dbReference type="Gene3D" id="1.25.40.10">
    <property type="entry name" value="Tetratricopeptide repeat domain"/>
    <property type="match status" value="1"/>
</dbReference>
<dbReference type="Proteomes" id="UP001162480">
    <property type="component" value="Chromosome 3"/>
</dbReference>
<dbReference type="EMBL" id="OX597816">
    <property type="protein sequence ID" value="CAI9719316.1"/>
    <property type="molecule type" value="Genomic_DNA"/>
</dbReference>
<dbReference type="AlphaFoldDB" id="A0AA36EYS9"/>
<dbReference type="SUPFAM" id="SSF48452">
    <property type="entry name" value="TPR-like"/>
    <property type="match status" value="1"/>
</dbReference>
<evidence type="ECO:0000313" key="2">
    <source>
        <dbReference type="Proteomes" id="UP001162480"/>
    </source>
</evidence>
<sequence>MDLKCTLDQCPHHFKIFDYLKKKDLYKTSEELFQTLRKKVESESCEERYKKNIWHDSLRKFLKQEFEKPENRFIYKINYICWCLEKKRHIIAEKSFRELGDCLGIDEAYACLGYALSRLHPELYESALECFEESIKSNSKNGKVLLHIAKLKRKLSDDFIEEYEEYLHGASKLLPQDEEIKAEYLEIDKWRISTPVDEITNTSVLLKIANYFIRQNDYEKARIYLEKINSIRPQPMSFYFLASISSKTQPHYIAEAVKLDRFNPLISCLNALYLINKNEFEKAQEQLVQTKKNTISIPLKDLAKMMLYHIQNYKTRSPQSMLKSKTESLPREEILAILQKDIYVKYREREIWIGSFLRFAFVSNDSEICQHCLKQLLALKSQITFKELNENFSYDVCFFTKYFSDRKELESFQNPKFGLRIIDNTDNFYGQDKIKTQLKIFNQSLIIVICLSKGFNIRNFFIEEILSMKYKGCQKIMVLSKDEDIPSQLKILPSVKFQEGCSLVKNFFATLLNSES</sequence>
<protein>
    <submittedName>
        <fullName evidence="1">XP_014790603.1PREDICTED: uncharacterized protein LOC106883960</fullName>
    </submittedName>
</protein>
<keyword evidence="2" id="KW-1185">Reference proteome</keyword>
<reference evidence="1" key="1">
    <citation type="submission" date="2023-08" db="EMBL/GenBank/DDBJ databases">
        <authorList>
            <person name="Alioto T."/>
            <person name="Alioto T."/>
            <person name="Gomez Garrido J."/>
        </authorList>
    </citation>
    <scope>NUCLEOTIDE SEQUENCE</scope>
</reference>
<name>A0AA36EYS9_OCTVU</name>
<evidence type="ECO:0000313" key="1">
    <source>
        <dbReference type="EMBL" id="CAI9719316.1"/>
    </source>
</evidence>
<accession>A0AA36EYS9</accession>
<organism evidence="1 2">
    <name type="scientific">Octopus vulgaris</name>
    <name type="common">Common octopus</name>
    <dbReference type="NCBI Taxonomy" id="6645"/>
    <lineage>
        <taxon>Eukaryota</taxon>
        <taxon>Metazoa</taxon>
        <taxon>Spiralia</taxon>
        <taxon>Lophotrochozoa</taxon>
        <taxon>Mollusca</taxon>
        <taxon>Cephalopoda</taxon>
        <taxon>Coleoidea</taxon>
        <taxon>Octopodiformes</taxon>
        <taxon>Octopoda</taxon>
        <taxon>Incirrata</taxon>
        <taxon>Octopodidae</taxon>
        <taxon>Octopus</taxon>
    </lineage>
</organism>